<name>A0A6P1M2M2_9BACT</name>
<comment type="catalytic activity">
    <reaction evidence="1 11">
        <text>AMP + diphosphate = 5-phospho-alpha-D-ribose 1-diphosphate + adenine</text>
        <dbReference type="Rhea" id="RHEA:16609"/>
        <dbReference type="ChEBI" id="CHEBI:16708"/>
        <dbReference type="ChEBI" id="CHEBI:33019"/>
        <dbReference type="ChEBI" id="CHEBI:58017"/>
        <dbReference type="ChEBI" id="CHEBI:456215"/>
        <dbReference type="EC" id="2.4.2.7"/>
    </reaction>
</comment>
<dbReference type="NCBIfam" id="NF002636">
    <property type="entry name" value="PRK02304.1-5"/>
    <property type="match status" value="1"/>
</dbReference>
<feature type="domain" description="Phosphoribosyltransferase" evidence="12">
    <location>
        <begin position="27"/>
        <end position="137"/>
    </location>
</feature>
<dbReference type="EMBL" id="CP047593">
    <property type="protein sequence ID" value="QHI68352.1"/>
    <property type="molecule type" value="Genomic_DNA"/>
</dbReference>
<dbReference type="NCBIfam" id="NF002634">
    <property type="entry name" value="PRK02304.1-3"/>
    <property type="match status" value="1"/>
</dbReference>
<organism evidence="13 14">
    <name type="scientific">Tichowtungia aerotolerans</name>
    <dbReference type="NCBI Taxonomy" id="2697043"/>
    <lineage>
        <taxon>Bacteria</taxon>
        <taxon>Pseudomonadati</taxon>
        <taxon>Kiritimatiellota</taxon>
        <taxon>Tichowtungiia</taxon>
        <taxon>Tichowtungiales</taxon>
        <taxon>Tichowtungiaceae</taxon>
        <taxon>Tichowtungia</taxon>
    </lineage>
</organism>
<dbReference type="SUPFAM" id="SSF53271">
    <property type="entry name" value="PRTase-like"/>
    <property type="match status" value="1"/>
</dbReference>
<dbReference type="InterPro" id="IPR029057">
    <property type="entry name" value="PRTase-like"/>
</dbReference>
<dbReference type="Proteomes" id="UP000464954">
    <property type="component" value="Chromosome"/>
</dbReference>
<evidence type="ECO:0000259" key="12">
    <source>
        <dbReference type="Pfam" id="PF00156"/>
    </source>
</evidence>
<dbReference type="GO" id="GO:0044209">
    <property type="term" value="P:AMP salvage"/>
    <property type="evidence" value="ECO:0007669"/>
    <property type="project" value="UniProtKB-UniRule"/>
</dbReference>
<evidence type="ECO:0000256" key="9">
    <source>
        <dbReference type="ARBA" id="ARBA00022679"/>
    </source>
</evidence>
<evidence type="ECO:0000256" key="7">
    <source>
        <dbReference type="ARBA" id="ARBA00022490"/>
    </source>
</evidence>
<evidence type="ECO:0000313" key="13">
    <source>
        <dbReference type="EMBL" id="QHI68352.1"/>
    </source>
</evidence>
<evidence type="ECO:0000256" key="11">
    <source>
        <dbReference type="HAMAP-Rule" id="MF_00004"/>
    </source>
</evidence>
<evidence type="ECO:0000256" key="1">
    <source>
        <dbReference type="ARBA" id="ARBA00000868"/>
    </source>
</evidence>
<dbReference type="EC" id="2.4.2.7" evidence="6 11"/>
<dbReference type="PANTHER" id="PTHR32315:SF3">
    <property type="entry name" value="ADENINE PHOSPHORIBOSYLTRANSFERASE"/>
    <property type="match status" value="1"/>
</dbReference>
<evidence type="ECO:0000256" key="4">
    <source>
        <dbReference type="ARBA" id="ARBA00004659"/>
    </source>
</evidence>
<comment type="function">
    <text evidence="2 11">Catalyzes a salvage reaction resulting in the formation of AMP, that is energically less costly than de novo synthesis.</text>
</comment>
<dbReference type="GO" id="GO:0006168">
    <property type="term" value="P:adenine salvage"/>
    <property type="evidence" value="ECO:0007669"/>
    <property type="project" value="InterPro"/>
</dbReference>
<dbReference type="GO" id="GO:0016208">
    <property type="term" value="F:AMP binding"/>
    <property type="evidence" value="ECO:0007669"/>
    <property type="project" value="TreeGrafter"/>
</dbReference>
<evidence type="ECO:0000256" key="5">
    <source>
        <dbReference type="ARBA" id="ARBA00008391"/>
    </source>
</evidence>
<evidence type="ECO:0000313" key="14">
    <source>
        <dbReference type="Proteomes" id="UP000464954"/>
    </source>
</evidence>
<comment type="pathway">
    <text evidence="4 11">Purine metabolism; AMP biosynthesis via salvage pathway; AMP from adenine: step 1/1.</text>
</comment>
<dbReference type="GO" id="GO:0003999">
    <property type="term" value="F:adenine phosphoribosyltransferase activity"/>
    <property type="evidence" value="ECO:0007669"/>
    <property type="project" value="UniProtKB-UniRule"/>
</dbReference>
<dbReference type="KEGG" id="taer:GT409_02400"/>
<protein>
    <recommendedName>
        <fullName evidence="6 11">Adenine phosphoribosyltransferase</fullName>
        <shortName evidence="11">APRT</shortName>
        <ecNumber evidence="6 11">2.4.2.7</ecNumber>
    </recommendedName>
</protein>
<accession>A0A6P1M2M2</accession>
<dbReference type="NCBIfam" id="TIGR01090">
    <property type="entry name" value="apt"/>
    <property type="match status" value="1"/>
</dbReference>
<dbReference type="FunFam" id="3.40.50.2020:FF:000021">
    <property type="entry name" value="Adenine phosphoribosyltransferase"/>
    <property type="match status" value="1"/>
</dbReference>
<dbReference type="AlphaFoldDB" id="A0A6P1M2M2"/>
<evidence type="ECO:0000256" key="3">
    <source>
        <dbReference type="ARBA" id="ARBA00004496"/>
    </source>
</evidence>
<dbReference type="GO" id="GO:0005737">
    <property type="term" value="C:cytoplasm"/>
    <property type="evidence" value="ECO:0007669"/>
    <property type="project" value="UniProtKB-SubCell"/>
</dbReference>
<dbReference type="GO" id="GO:0002055">
    <property type="term" value="F:adenine binding"/>
    <property type="evidence" value="ECO:0007669"/>
    <property type="project" value="TreeGrafter"/>
</dbReference>
<comment type="subcellular location">
    <subcellularLocation>
        <location evidence="3 11">Cytoplasm</location>
    </subcellularLocation>
</comment>
<sequence length="171" mass="19110">MNLESYIRSTPDFPKPGIIFRDFTPMLANGPAFQEMIDRLKARHQDTPIDVVVGIEARGFILAAALAYALGAGTVLVRKEGKLPHATHRQEYLLEYGSNVLEIQQDAFQDGQRILIIDDVLATGGTVAATVEIIRAHFDVEIREIDFLMELDDLKGREKLADLPVHSVLHY</sequence>
<dbReference type="Gene3D" id="3.40.50.2020">
    <property type="match status" value="1"/>
</dbReference>
<comment type="similarity">
    <text evidence="5 11">Belongs to the purine/pyrimidine phosphoribosyltransferase family.</text>
</comment>
<gene>
    <name evidence="11" type="primary">apt</name>
    <name evidence="13" type="ORF">GT409_02400</name>
</gene>
<keyword evidence="10 11" id="KW-0660">Purine salvage</keyword>
<dbReference type="PANTHER" id="PTHR32315">
    <property type="entry name" value="ADENINE PHOSPHORIBOSYLTRANSFERASE"/>
    <property type="match status" value="1"/>
</dbReference>
<keyword evidence="14" id="KW-1185">Reference proteome</keyword>
<evidence type="ECO:0000256" key="10">
    <source>
        <dbReference type="ARBA" id="ARBA00022726"/>
    </source>
</evidence>
<dbReference type="InterPro" id="IPR050054">
    <property type="entry name" value="UPRTase/APRTase"/>
</dbReference>
<dbReference type="InterPro" id="IPR000836">
    <property type="entry name" value="PRTase_dom"/>
</dbReference>
<dbReference type="RefSeq" id="WP_160626588.1">
    <property type="nucleotide sequence ID" value="NZ_CP047593.1"/>
</dbReference>
<dbReference type="GO" id="GO:0006166">
    <property type="term" value="P:purine ribonucleoside salvage"/>
    <property type="evidence" value="ECO:0007669"/>
    <property type="project" value="UniProtKB-UniRule"/>
</dbReference>
<dbReference type="InterPro" id="IPR005764">
    <property type="entry name" value="Ade_phspho_trans"/>
</dbReference>
<evidence type="ECO:0000256" key="8">
    <source>
        <dbReference type="ARBA" id="ARBA00022676"/>
    </source>
</evidence>
<dbReference type="HAMAP" id="MF_00004">
    <property type="entry name" value="Aden_phosphoribosyltr"/>
    <property type="match status" value="1"/>
</dbReference>
<evidence type="ECO:0000256" key="6">
    <source>
        <dbReference type="ARBA" id="ARBA00011893"/>
    </source>
</evidence>
<keyword evidence="9 11" id="KW-0808">Transferase</keyword>
<keyword evidence="7 11" id="KW-0963">Cytoplasm</keyword>
<dbReference type="UniPathway" id="UPA00588">
    <property type="reaction ID" value="UER00646"/>
</dbReference>
<comment type="subunit">
    <text evidence="11">Homodimer.</text>
</comment>
<evidence type="ECO:0000256" key="2">
    <source>
        <dbReference type="ARBA" id="ARBA00003968"/>
    </source>
</evidence>
<keyword evidence="8 11" id="KW-0328">Glycosyltransferase</keyword>
<reference evidence="13 14" key="1">
    <citation type="submission" date="2020-01" db="EMBL/GenBank/DDBJ databases">
        <title>Ponticoccus aerotolerans gen. nov., sp. nov., an anaerobic bacterium and proposal of Ponticoccusceae fam. nov., Ponticoccusles ord. nov. and Ponticoccuse classis nov. in the phylum Kiritimatiellaeota.</title>
        <authorList>
            <person name="Zhou L.Y."/>
            <person name="Du Z.J."/>
        </authorList>
    </citation>
    <scope>NUCLEOTIDE SEQUENCE [LARGE SCALE GENOMIC DNA]</scope>
    <source>
        <strain evidence="13 14">S-5007</strain>
    </source>
</reference>
<dbReference type="Pfam" id="PF00156">
    <property type="entry name" value="Pribosyltran"/>
    <property type="match status" value="1"/>
</dbReference>
<dbReference type="CDD" id="cd06223">
    <property type="entry name" value="PRTases_typeI"/>
    <property type="match status" value="1"/>
</dbReference>
<proteinExistence type="inferred from homology"/>